<protein>
    <recommendedName>
        <fullName evidence="1">Heterokaryon incompatibility domain-containing protein</fullName>
    </recommendedName>
</protein>
<dbReference type="EMBL" id="JAPEVB010000001">
    <property type="protein sequence ID" value="KAJ4397127.1"/>
    <property type="molecule type" value="Genomic_DNA"/>
</dbReference>
<dbReference type="Proteomes" id="UP001140453">
    <property type="component" value="Unassembled WGS sequence"/>
</dbReference>
<evidence type="ECO:0000313" key="3">
    <source>
        <dbReference type="Proteomes" id="UP001140453"/>
    </source>
</evidence>
<dbReference type="InterPro" id="IPR010730">
    <property type="entry name" value="HET"/>
</dbReference>
<sequence>MAQNDQLSLAPMSRQYAYQSLPDDYSIRVLILNPGEEGDSLSGTIETTRLNGRREASATPQAVWLAERPYEAISYVWGSNIMDHVIILDGRLHLITANLSDALHQCRLSDELRTLWADSICINQEDLEEKGRQVAMMGRIYSCSQRTLICLGTDPEKRDHAQEAFSVLLDTNDMIERTFQNPIFSWKLDSFPWPCSDDPLVNDSRWESVQIMTGLEWFKRGWVVQEVALARDALILWSGLAITWLVLSRANTWYEERVFHLADKPDLVIWGLPFLLELPYRQQRSSEAGTFLTARNENNSILMVLSAARFLSVGDPRDRIYAFMTLPLVRKPVPTLQPNYEQEPMEVYHQFAVEYLRLTGDLTILSCVEHGEKSLENARWSSWLPRWDNGRKRMCRSELDGLWGFGTRPTSLRTFTIIDEKSGTSPRLQVRAVIFDTIRFASMPFDRDWAVEDVIAVWEQMKDLVWFPSVHDDLKTLDHCLQFLNALNDGLWFGPSWEHWLALLKAYARILDNADKQQSGIANSLHIPAGVQFWHTELLRECANCKVFLLGRGYFGLGPQVVENGDICALVFGVMRPLILRRVSGAQAHHYKVVGPAYLVSHALDETGFPFGFHYLDNWDDWDKLCESQGWESLGFKVEDIILE</sequence>
<organism evidence="2 3">
    <name type="scientific">Gnomoniopsis smithogilvyi</name>
    <dbReference type="NCBI Taxonomy" id="1191159"/>
    <lineage>
        <taxon>Eukaryota</taxon>
        <taxon>Fungi</taxon>
        <taxon>Dikarya</taxon>
        <taxon>Ascomycota</taxon>
        <taxon>Pezizomycotina</taxon>
        <taxon>Sordariomycetes</taxon>
        <taxon>Sordariomycetidae</taxon>
        <taxon>Diaporthales</taxon>
        <taxon>Gnomoniaceae</taxon>
        <taxon>Gnomoniopsis</taxon>
    </lineage>
</organism>
<comment type="caution">
    <text evidence="2">The sequence shown here is derived from an EMBL/GenBank/DDBJ whole genome shotgun (WGS) entry which is preliminary data.</text>
</comment>
<reference evidence="2" key="1">
    <citation type="submission" date="2022-10" db="EMBL/GenBank/DDBJ databases">
        <title>Tapping the CABI collections for fungal endophytes: first genome assemblies for Collariella, Neodidymelliopsis, Ascochyta clinopodiicola, Didymella pomorum, Didymosphaeria variabile, Neocosmospora piperis and Neocucurbitaria cava.</title>
        <authorList>
            <person name="Hill R."/>
        </authorList>
    </citation>
    <scope>NUCLEOTIDE SEQUENCE</scope>
    <source>
        <strain evidence="2">IMI 355082</strain>
    </source>
</reference>
<keyword evidence="3" id="KW-1185">Reference proteome</keyword>
<evidence type="ECO:0000259" key="1">
    <source>
        <dbReference type="Pfam" id="PF06985"/>
    </source>
</evidence>
<evidence type="ECO:0000313" key="2">
    <source>
        <dbReference type="EMBL" id="KAJ4397127.1"/>
    </source>
</evidence>
<dbReference type="OrthoDB" id="2157530at2759"/>
<dbReference type="AlphaFoldDB" id="A0A9W9D145"/>
<dbReference type="InterPro" id="IPR052895">
    <property type="entry name" value="HetReg/Transcr_Mod"/>
</dbReference>
<dbReference type="Pfam" id="PF06985">
    <property type="entry name" value="HET"/>
    <property type="match status" value="1"/>
</dbReference>
<dbReference type="PANTHER" id="PTHR24148">
    <property type="entry name" value="ANKYRIN REPEAT DOMAIN-CONTAINING PROTEIN 39 HOMOLOG-RELATED"/>
    <property type="match status" value="1"/>
</dbReference>
<dbReference type="PANTHER" id="PTHR24148:SF64">
    <property type="entry name" value="HETEROKARYON INCOMPATIBILITY DOMAIN-CONTAINING PROTEIN"/>
    <property type="match status" value="1"/>
</dbReference>
<gene>
    <name evidence="2" type="ORF">N0V93_001351</name>
</gene>
<name>A0A9W9D145_9PEZI</name>
<accession>A0A9W9D145</accession>
<proteinExistence type="predicted"/>
<feature type="domain" description="Heterokaryon incompatibility" evidence="1">
    <location>
        <begin position="70"/>
        <end position="226"/>
    </location>
</feature>